<protein>
    <submittedName>
        <fullName evidence="2">Uncharacterized protein</fullName>
    </submittedName>
</protein>
<keyword evidence="3" id="KW-1185">Reference proteome</keyword>
<evidence type="ECO:0000313" key="2">
    <source>
        <dbReference type="EMBL" id="CAE7439301.1"/>
    </source>
</evidence>
<evidence type="ECO:0000313" key="3">
    <source>
        <dbReference type="Proteomes" id="UP000649617"/>
    </source>
</evidence>
<organism evidence="2 3">
    <name type="scientific">Symbiodinium pilosum</name>
    <name type="common">Dinoflagellate</name>
    <dbReference type="NCBI Taxonomy" id="2952"/>
    <lineage>
        <taxon>Eukaryota</taxon>
        <taxon>Sar</taxon>
        <taxon>Alveolata</taxon>
        <taxon>Dinophyceae</taxon>
        <taxon>Suessiales</taxon>
        <taxon>Symbiodiniaceae</taxon>
        <taxon>Symbiodinium</taxon>
    </lineage>
</organism>
<reference evidence="2" key="1">
    <citation type="submission" date="2021-02" db="EMBL/GenBank/DDBJ databases">
        <authorList>
            <person name="Dougan E. K."/>
            <person name="Rhodes N."/>
            <person name="Thang M."/>
            <person name="Chan C."/>
        </authorList>
    </citation>
    <scope>NUCLEOTIDE SEQUENCE</scope>
</reference>
<dbReference type="EMBL" id="CAJNIZ010020346">
    <property type="protein sequence ID" value="CAE7439301.1"/>
    <property type="molecule type" value="Genomic_DNA"/>
</dbReference>
<feature type="non-terminal residue" evidence="2">
    <location>
        <position position="1"/>
    </location>
</feature>
<sequence length="721" mass="81409">MAACKAKALKLLLGMISLAFLAALAGQPSVQVSVNIIGKDGNLINGALNFSSLGLCHGDWANLLQHSPGGCQTWEWLRKNMWLGRCISSDMAQASLDDIFFFLGWLMAHSGAKAKLGQKLAVDIAQQALPLLLLSAGQWMDQLGYMKSAEHLQALPVLRTKAGKLRKMMDPVNRMLLLWKLRKEKVQRRKAAVTHDDLVASETSWARKEALVDCVLHQNALLSFMKGHPKQVALSWDPSNYGGKEILVVMGYSKHLQSGFYALNQWLARMKLSDLDDSLIKTAREKKLERLEGYNEIRGLGKALESIDMHWNDFRVPAGLVLRPLMAHEYRVLRPETGRVWIYNEQTQAAVPEVPLDYYLGDIPALISISDQGPINWAALNYLMWSKQGHMLLCIRDPFHRAWNDCKNSAKKTTCKLWRTILELCLLFNLSYGPFGTSQFHYAERALLENFLSTETFAGRAWGKYQSLICMERKIAEPMRAEESMAMFGQLSALENFVNKGPLIKLMKWFSVFEGCCSWDGDFFATKLILESKMQDVGAEGDAVEVVPLEQEANQRHPKEDDRAQLNALKKRKGTWALAPGLVTEALIAKKDVLMSVGRAMWKMHADRARRLKTPGDVSQHYIKAAGEKQWAAELVEMVANSLWRDETLQHLLPRWCLHPEVLGWHVEFFTHLLEGRAMSLTAFYCLPPFKYAHLLSEVYGTAKTAHQLARADFAALLKAE</sequence>
<keyword evidence="1" id="KW-0732">Signal</keyword>
<gene>
    <name evidence="2" type="ORF">SPIL2461_LOCUS10713</name>
</gene>
<name>A0A812RH76_SYMPI</name>
<proteinExistence type="predicted"/>
<evidence type="ECO:0000256" key="1">
    <source>
        <dbReference type="SAM" id="SignalP"/>
    </source>
</evidence>
<dbReference type="AlphaFoldDB" id="A0A812RH76"/>
<dbReference type="OrthoDB" id="413801at2759"/>
<comment type="caution">
    <text evidence="2">The sequence shown here is derived from an EMBL/GenBank/DDBJ whole genome shotgun (WGS) entry which is preliminary data.</text>
</comment>
<accession>A0A812RH76</accession>
<feature type="chain" id="PRO_5032944155" evidence="1">
    <location>
        <begin position="26"/>
        <end position="721"/>
    </location>
</feature>
<dbReference type="Proteomes" id="UP000649617">
    <property type="component" value="Unassembled WGS sequence"/>
</dbReference>
<feature type="signal peptide" evidence="1">
    <location>
        <begin position="1"/>
        <end position="25"/>
    </location>
</feature>